<reference evidence="4" key="1">
    <citation type="journal article" date="2017" name="bioRxiv">
        <title>Comparative analysis of the genomes of Stylophora pistillata and Acropora digitifera provides evidence for extensive differences between species of corals.</title>
        <authorList>
            <person name="Voolstra C.R."/>
            <person name="Li Y."/>
            <person name="Liew Y.J."/>
            <person name="Baumgarten S."/>
            <person name="Zoccola D."/>
            <person name="Flot J.-F."/>
            <person name="Tambutte S."/>
            <person name="Allemand D."/>
            <person name="Aranda M."/>
        </authorList>
    </citation>
    <scope>NUCLEOTIDE SEQUENCE [LARGE SCALE GENOMIC DNA]</scope>
</reference>
<comment type="caution">
    <text evidence="3">The sequence shown here is derived from an EMBL/GenBank/DDBJ whole genome shotgun (WGS) entry which is preliminary data.</text>
</comment>
<keyword evidence="4" id="KW-1185">Reference proteome</keyword>
<evidence type="ECO:0000259" key="2">
    <source>
        <dbReference type="Pfam" id="PF13926"/>
    </source>
</evidence>
<sequence length="466" mass="53066">MNNSIPNNEETSDDETLEDVTPCSSSKKKALSRKKIMSSQEEKDAIKDSINSKEGNLMNSSISNNEETTNDETLEDVTPCSSAKKKAQSRKKILSSQHENYCKEVTLIDRSKDPTDSENTARYNSDSEDDDISDIGIKNTARKNGEEKAGAKKRKGTISSIDDEDDFTPQKQIKTEREQNAKRKLALEQLVHSRNRTKGPLNMTVDAGKGSPEESKMDGLLSKPDDGEEGSSKESELSSSDDETSGDESDLDDFVEGDSPSQELAETSAYFYNPSKEELFDRYVETILNSIVDEEFSSSLQNSNDYRFEKAQTYWENLINTKKDQVVSRNWKDYKKRLMECPVMKSKLLGYTRKKYIKQQCEGCLLPRTISKCVAFYEEPNGRKIKEFKVGCHCARRGWVYHRLHHFKEKLKESCSEKVNEVRDRARTGTPKEVVEKCIEDRKWLDELFRDLKSKLNDADTCPLGG</sequence>
<feature type="compositionally biased region" description="Basic residues" evidence="1">
    <location>
        <begin position="26"/>
        <end position="36"/>
    </location>
</feature>
<dbReference type="EMBL" id="LSMT01000044">
    <property type="protein sequence ID" value="PFX30885.1"/>
    <property type="molecule type" value="Genomic_DNA"/>
</dbReference>
<feature type="region of interest" description="Disordered" evidence="1">
    <location>
        <begin position="1"/>
        <end position="264"/>
    </location>
</feature>
<gene>
    <name evidence="3" type="primary">PRR12</name>
    <name evidence="3" type="ORF">AWC38_SpisGene4339</name>
</gene>
<dbReference type="Pfam" id="PF13926">
    <property type="entry name" value="DUF4211"/>
    <property type="match status" value="1"/>
</dbReference>
<feature type="compositionally biased region" description="Acidic residues" evidence="1">
    <location>
        <begin position="239"/>
        <end position="256"/>
    </location>
</feature>
<dbReference type="InterPro" id="IPR025451">
    <property type="entry name" value="DUF4211"/>
</dbReference>
<dbReference type="Proteomes" id="UP000225706">
    <property type="component" value="Unassembled WGS sequence"/>
</dbReference>
<feature type="compositionally biased region" description="Basic residues" evidence="1">
    <location>
        <begin position="83"/>
        <end position="93"/>
    </location>
</feature>
<dbReference type="AlphaFoldDB" id="A0A2B4SR65"/>
<evidence type="ECO:0000256" key="1">
    <source>
        <dbReference type="SAM" id="MobiDB-lite"/>
    </source>
</evidence>
<accession>A0A2B4SR65</accession>
<proteinExistence type="predicted"/>
<dbReference type="STRING" id="50429.A0A2B4SR65"/>
<feature type="compositionally biased region" description="Basic and acidic residues" evidence="1">
    <location>
        <begin position="100"/>
        <end position="115"/>
    </location>
</feature>
<dbReference type="OrthoDB" id="8447576at2759"/>
<feature type="compositionally biased region" description="Basic and acidic residues" evidence="1">
    <location>
        <begin position="40"/>
        <end position="51"/>
    </location>
</feature>
<evidence type="ECO:0000313" key="4">
    <source>
        <dbReference type="Proteomes" id="UP000225706"/>
    </source>
</evidence>
<name>A0A2B4SR65_STYPI</name>
<organism evidence="3 4">
    <name type="scientific">Stylophora pistillata</name>
    <name type="common">Smooth cauliflower coral</name>
    <dbReference type="NCBI Taxonomy" id="50429"/>
    <lineage>
        <taxon>Eukaryota</taxon>
        <taxon>Metazoa</taxon>
        <taxon>Cnidaria</taxon>
        <taxon>Anthozoa</taxon>
        <taxon>Hexacorallia</taxon>
        <taxon>Scleractinia</taxon>
        <taxon>Astrocoeniina</taxon>
        <taxon>Pocilloporidae</taxon>
        <taxon>Stylophora</taxon>
    </lineage>
</organism>
<feature type="domain" description="DUF4211" evidence="2">
    <location>
        <begin position="263"/>
        <end position="372"/>
    </location>
</feature>
<protein>
    <submittedName>
        <fullName evidence="3">Proline-rich protein 12</fullName>
    </submittedName>
</protein>
<evidence type="ECO:0000313" key="3">
    <source>
        <dbReference type="EMBL" id="PFX30885.1"/>
    </source>
</evidence>